<dbReference type="RefSeq" id="WP_376807004.1">
    <property type="nucleotide sequence ID" value="NZ_JBHTAC010000013.1"/>
</dbReference>
<dbReference type="Proteomes" id="UP001596392">
    <property type="component" value="Unassembled WGS sequence"/>
</dbReference>
<evidence type="ECO:0000313" key="2">
    <source>
        <dbReference type="EMBL" id="MFC7243900.1"/>
    </source>
</evidence>
<comment type="caution">
    <text evidence="2">The sequence shown here is derived from an EMBL/GenBank/DDBJ whole genome shotgun (WGS) entry which is preliminary data.</text>
</comment>
<gene>
    <name evidence="2" type="ORF">ACFQO7_15630</name>
</gene>
<sequence>MERVLILPPRVTETGLAFADAARRRGLDDAPVLVSDVVRFEVEFRLFVAAGRVLAASRYAVDGELDLAASVADPRCAEAAAFASTLFAAGMPELPSAVVVDVGLLAGAGAGGPEWAVIEANAAWASGHYAADPDGALDVVLAASRPVAGIAPEDRRFLRHLPAVSR</sequence>
<dbReference type="EMBL" id="JBHTAC010000013">
    <property type="protein sequence ID" value="MFC7243900.1"/>
    <property type="molecule type" value="Genomic_DNA"/>
</dbReference>
<dbReference type="Pfam" id="PF18299">
    <property type="entry name" value="R2K_2"/>
    <property type="match status" value="1"/>
</dbReference>
<name>A0ABW2GV26_9ACTN</name>
<keyword evidence="3" id="KW-1185">Reference proteome</keyword>
<accession>A0ABW2GV26</accession>
<dbReference type="InterPro" id="IPR041261">
    <property type="entry name" value="R2K_2"/>
</dbReference>
<feature type="domain" description="ATP-grasp" evidence="1">
    <location>
        <begin position="15"/>
        <end position="138"/>
    </location>
</feature>
<evidence type="ECO:0000313" key="3">
    <source>
        <dbReference type="Proteomes" id="UP001596392"/>
    </source>
</evidence>
<reference evidence="3" key="1">
    <citation type="journal article" date="2019" name="Int. J. Syst. Evol. Microbiol.">
        <title>The Global Catalogue of Microorganisms (GCM) 10K type strain sequencing project: providing services to taxonomists for standard genome sequencing and annotation.</title>
        <authorList>
            <consortium name="The Broad Institute Genomics Platform"/>
            <consortium name="The Broad Institute Genome Sequencing Center for Infectious Disease"/>
            <person name="Wu L."/>
            <person name="Ma J."/>
        </authorList>
    </citation>
    <scope>NUCLEOTIDE SEQUENCE [LARGE SCALE GENOMIC DNA]</scope>
    <source>
        <strain evidence="3">CGMCC 1.9106</strain>
    </source>
</reference>
<evidence type="ECO:0000259" key="1">
    <source>
        <dbReference type="Pfam" id="PF18299"/>
    </source>
</evidence>
<proteinExistence type="predicted"/>
<protein>
    <submittedName>
        <fullName evidence="2">ATP-grasp domain-containing protein</fullName>
    </submittedName>
</protein>
<organism evidence="2 3">
    <name type="scientific">Catellatospora aurea</name>
    <dbReference type="NCBI Taxonomy" id="1337874"/>
    <lineage>
        <taxon>Bacteria</taxon>
        <taxon>Bacillati</taxon>
        <taxon>Actinomycetota</taxon>
        <taxon>Actinomycetes</taxon>
        <taxon>Micromonosporales</taxon>
        <taxon>Micromonosporaceae</taxon>
        <taxon>Catellatospora</taxon>
    </lineage>
</organism>